<keyword evidence="3" id="KW-1185">Reference proteome</keyword>
<evidence type="ECO:0000256" key="1">
    <source>
        <dbReference type="SAM" id="MobiDB-lite"/>
    </source>
</evidence>
<accession>A0A9Q1EAN3</accession>
<evidence type="ECO:0000313" key="2">
    <source>
        <dbReference type="EMBL" id="KAJ8335318.1"/>
    </source>
</evidence>
<gene>
    <name evidence="2" type="ORF">SKAU_G00409570</name>
</gene>
<feature type="compositionally biased region" description="Basic and acidic residues" evidence="1">
    <location>
        <begin position="1"/>
        <end position="10"/>
    </location>
</feature>
<dbReference type="AlphaFoldDB" id="A0A9Q1EAN3"/>
<organism evidence="2 3">
    <name type="scientific">Synaphobranchus kaupii</name>
    <name type="common">Kaup's arrowtooth eel</name>
    <dbReference type="NCBI Taxonomy" id="118154"/>
    <lineage>
        <taxon>Eukaryota</taxon>
        <taxon>Metazoa</taxon>
        <taxon>Chordata</taxon>
        <taxon>Craniata</taxon>
        <taxon>Vertebrata</taxon>
        <taxon>Euteleostomi</taxon>
        <taxon>Actinopterygii</taxon>
        <taxon>Neopterygii</taxon>
        <taxon>Teleostei</taxon>
        <taxon>Anguilliformes</taxon>
        <taxon>Synaphobranchidae</taxon>
        <taxon>Synaphobranchus</taxon>
    </lineage>
</organism>
<evidence type="ECO:0000313" key="3">
    <source>
        <dbReference type="Proteomes" id="UP001152622"/>
    </source>
</evidence>
<dbReference type="EMBL" id="JAINUF010000021">
    <property type="protein sequence ID" value="KAJ8335318.1"/>
    <property type="molecule type" value="Genomic_DNA"/>
</dbReference>
<comment type="caution">
    <text evidence="2">The sequence shown here is derived from an EMBL/GenBank/DDBJ whole genome shotgun (WGS) entry which is preliminary data.</text>
</comment>
<reference evidence="2" key="1">
    <citation type="journal article" date="2023" name="Science">
        <title>Genome structures resolve the early diversification of teleost fishes.</title>
        <authorList>
            <person name="Parey E."/>
            <person name="Louis A."/>
            <person name="Montfort J."/>
            <person name="Bouchez O."/>
            <person name="Roques C."/>
            <person name="Iampietro C."/>
            <person name="Lluch J."/>
            <person name="Castinel A."/>
            <person name="Donnadieu C."/>
            <person name="Desvignes T."/>
            <person name="Floi Bucao C."/>
            <person name="Jouanno E."/>
            <person name="Wen M."/>
            <person name="Mejri S."/>
            <person name="Dirks R."/>
            <person name="Jansen H."/>
            <person name="Henkel C."/>
            <person name="Chen W.J."/>
            <person name="Zahm M."/>
            <person name="Cabau C."/>
            <person name="Klopp C."/>
            <person name="Thompson A.W."/>
            <person name="Robinson-Rechavi M."/>
            <person name="Braasch I."/>
            <person name="Lecointre G."/>
            <person name="Bobe J."/>
            <person name="Postlethwait J.H."/>
            <person name="Berthelot C."/>
            <person name="Roest Crollius H."/>
            <person name="Guiguen Y."/>
        </authorList>
    </citation>
    <scope>NUCLEOTIDE SEQUENCE</scope>
    <source>
        <strain evidence="2">WJC10195</strain>
    </source>
</reference>
<feature type="region of interest" description="Disordered" evidence="1">
    <location>
        <begin position="1"/>
        <end position="37"/>
    </location>
</feature>
<proteinExistence type="predicted"/>
<name>A0A9Q1EAN3_SYNKA</name>
<dbReference type="Proteomes" id="UP001152622">
    <property type="component" value="Chromosome 21"/>
</dbReference>
<protein>
    <submittedName>
        <fullName evidence="2">Uncharacterized protein</fullName>
    </submittedName>
</protein>
<sequence length="129" mass="13425">MMQTKTKWDGDVPADGTAGPTTAGRAETESTGEGLAAKPNKVWQTRLEPTGAKSALIQDAATLSTAADKVRGEPATAGIAVGGSTLAEAGNLDAKFKDTQEGFSSLNQRLCSVGVKTRGANRTERHRRP</sequence>